<dbReference type="AlphaFoldDB" id="A0AAE1A8V2"/>
<feature type="region of interest" description="Disordered" evidence="1">
    <location>
        <begin position="29"/>
        <end position="48"/>
    </location>
</feature>
<comment type="caution">
    <text evidence="3">The sequence shown here is derived from an EMBL/GenBank/DDBJ whole genome shotgun (WGS) entry which is preliminary data.</text>
</comment>
<reference evidence="3" key="1">
    <citation type="journal article" date="2023" name="G3 (Bethesda)">
        <title>A reference genome for the long-term kleptoplast-retaining sea slug Elysia crispata morphotype clarki.</title>
        <authorList>
            <person name="Eastman K.E."/>
            <person name="Pendleton A.L."/>
            <person name="Shaikh M.A."/>
            <person name="Suttiyut T."/>
            <person name="Ogas R."/>
            <person name="Tomko P."/>
            <person name="Gavelis G."/>
            <person name="Widhalm J.R."/>
            <person name="Wisecaver J.H."/>
        </authorList>
    </citation>
    <scope>NUCLEOTIDE SEQUENCE</scope>
    <source>
        <strain evidence="3">ECLA1</strain>
    </source>
</reference>
<sequence length="176" mass="19623">MSSHVEFLTTPPLDIAEGESWGKLVQIEGQSPKSKPPKGGYKRGPHVGSRSSLLHALQTWQYKTYPSSVTFRAGNNKDVGHRAACALLLLVLFHVLVLVPILLTPSSLPPPPLFYTPFCPSSLRFCFLTLFRIVRAPTDTSSYFDAIAYWQGSTNLFLFTGPSNRTHQPRHILRTD</sequence>
<evidence type="ECO:0000256" key="2">
    <source>
        <dbReference type="SAM" id="Phobius"/>
    </source>
</evidence>
<evidence type="ECO:0000313" key="4">
    <source>
        <dbReference type="Proteomes" id="UP001283361"/>
    </source>
</evidence>
<evidence type="ECO:0000313" key="3">
    <source>
        <dbReference type="EMBL" id="KAK3783473.1"/>
    </source>
</evidence>
<evidence type="ECO:0000256" key="1">
    <source>
        <dbReference type="SAM" id="MobiDB-lite"/>
    </source>
</evidence>
<keyword evidence="4" id="KW-1185">Reference proteome</keyword>
<gene>
    <name evidence="3" type="ORF">RRG08_033730</name>
</gene>
<name>A0AAE1A8V2_9GAST</name>
<organism evidence="3 4">
    <name type="scientific">Elysia crispata</name>
    <name type="common">lettuce slug</name>
    <dbReference type="NCBI Taxonomy" id="231223"/>
    <lineage>
        <taxon>Eukaryota</taxon>
        <taxon>Metazoa</taxon>
        <taxon>Spiralia</taxon>
        <taxon>Lophotrochozoa</taxon>
        <taxon>Mollusca</taxon>
        <taxon>Gastropoda</taxon>
        <taxon>Heterobranchia</taxon>
        <taxon>Euthyneura</taxon>
        <taxon>Panpulmonata</taxon>
        <taxon>Sacoglossa</taxon>
        <taxon>Placobranchoidea</taxon>
        <taxon>Plakobranchidae</taxon>
        <taxon>Elysia</taxon>
    </lineage>
</organism>
<dbReference type="Proteomes" id="UP001283361">
    <property type="component" value="Unassembled WGS sequence"/>
</dbReference>
<accession>A0AAE1A8V2</accession>
<feature type="transmembrane region" description="Helical" evidence="2">
    <location>
        <begin position="83"/>
        <end position="103"/>
    </location>
</feature>
<feature type="transmembrane region" description="Helical" evidence="2">
    <location>
        <begin position="115"/>
        <end position="134"/>
    </location>
</feature>
<keyword evidence="2" id="KW-1133">Transmembrane helix</keyword>
<keyword evidence="2" id="KW-0472">Membrane</keyword>
<proteinExistence type="predicted"/>
<protein>
    <submittedName>
        <fullName evidence="3">Uncharacterized protein</fullName>
    </submittedName>
</protein>
<dbReference type="EMBL" id="JAWDGP010002410">
    <property type="protein sequence ID" value="KAK3783473.1"/>
    <property type="molecule type" value="Genomic_DNA"/>
</dbReference>
<feature type="compositionally biased region" description="Low complexity" evidence="1">
    <location>
        <begin position="29"/>
        <end position="39"/>
    </location>
</feature>
<keyword evidence="2" id="KW-0812">Transmembrane</keyword>